<dbReference type="HOGENOM" id="CLU_1630397_0_0_1"/>
<gene>
    <name evidence="2" type="ORF">TTHERM_00354680</name>
</gene>
<dbReference type="GeneID" id="7845869"/>
<protein>
    <submittedName>
        <fullName evidence="2">ML domain protein</fullName>
    </submittedName>
</protein>
<dbReference type="InParanoid" id="Q22YA3"/>
<dbReference type="Proteomes" id="UP000009168">
    <property type="component" value="Unassembled WGS sequence"/>
</dbReference>
<sequence length="163" mass="17557">MTDFKLVLVVTALALVTICGVYQVQNAKTTSYPLDDQGRKIRLGGIPWNFTNCGSENDALIITSIVFSAQPERAAPPNDATLTGTYMVHTDIKALNVVVKLSGVQVFNNNLAATGTYDPGDMFTFPYTFQIPGIAPGGAYTLDLKFLNKAGNQISCTQISMDL</sequence>
<dbReference type="EMBL" id="GG662749">
    <property type="protein sequence ID" value="EAR90121.1"/>
    <property type="molecule type" value="Genomic_DNA"/>
</dbReference>
<name>Q22YA3_TETTS</name>
<feature type="domain" description="MD-2-related lipid-recognition" evidence="1">
    <location>
        <begin position="48"/>
        <end position="162"/>
    </location>
</feature>
<accession>Q22YA3</accession>
<reference evidence="3" key="1">
    <citation type="journal article" date="2006" name="PLoS Biol.">
        <title>Macronuclear genome sequence of the ciliate Tetrahymena thermophila, a model eukaryote.</title>
        <authorList>
            <person name="Eisen J.A."/>
            <person name="Coyne R.S."/>
            <person name="Wu M."/>
            <person name="Wu D."/>
            <person name="Thiagarajan M."/>
            <person name="Wortman J.R."/>
            <person name="Badger J.H."/>
            <person name="Ren Q."/>
            <person name="Amedeo P."/>
            <person name="Jones K.M."/>
            <person name="Tallon L.J."/>
            <person name="Delcher A.L."/>
            <person name="Salzberg S.L."/>
            <person name="Silva J.C."/>
            <person name="Haas B.J."/>
            <person name="Majoros W.H."/>
            <person name="Farzad M."/>
            <person name="Carlton J.M."/>
            <person name="Smith R.K. Jr."/>
            <person name="Garg J."/>
            <person name="Pearlman R.E."/>
            <person name="Karrer K.M."/>
            <person name="Sun L."/>
            <person name="Manning G."/>
            <person name="Elde N.C."/>
            <person name="Turkewitz A.P."/>
            <person name="Asai D.J."/>
            <person name="Wilkes D.E."/>
            <person name="Wang Y."/>
            <person name="Cai H."/>
            <person name="Collins K."/>
            <person name="Stewart B.A."/>
            <person name="Lee S.R."/>
            <person name="Wilamowska K."/>
            <person name="Weinberg Z."/>
            <person name="Ruzzo W.L."/>
            <person name="Wloga D."/>
            <person name="Gaertig J."/>
            <person name="Frankel J."/>
            <person name="Tsao C.-C."/>
            <person name="Gorovsky M.A."/>
            <person name="Keeling P.J."/>
            <person name="Waller R.F."/>
            <person name="Patron N.J."/>
            <person name="Cherry J.M."/>
            <person name="Stover N.A."/>
            <person name="Krieger C.J."/>
            <person name="del Toro C."/>
            <person name="Ryder H.F."/>
            <person name="Williamson S.C."/>
            <person name="Barbeau R.A."/>
            <person name="Hamilton E.P."/>
            <person name="Orias E."/>
        </authorList>
    </citation>
    <scope>NUCLEOTIDE SEQUENCE [LARGE SCALE GENOMIC DNA]</scope>
    <source>
        <strain evidence="3">SB210</strain>
    </source>
</reference>
<keyword evidence="3" id="KW-1185">Reference proteome</keyword>
<evidence type="ECO:0000259" key="1">
    <source>
        <dbReference type="Pfam" id="PF02221"/>
    </source>
</evidence>
<dbReference type="SUPFAM" id="SSF81296">
    <property type="entry name" value="E set domains"/>
    <property type="match status" value="1"/>
</dbReference>
<dbReference type="OMA" id="YGTANEH"/>
<dbReference type="KEGG" id="tet:TTHERM_00354680"/>
<proteinExistence type="predicted"/>
<dbReference type="RefSeq" id="XP_001010366.1">
    <property type="nucleotide sequence ID" value="XM_001010366.3"/>
</dbReference>
<dbReference type="STRING" id="312017.Q22YA3"/>
<dbReference type="InterPro" id="IPR014756">
    <property type="entry name" value="Ig_E-set"/>
</dbReference>
<dbReference type="AlphaFoldDB" id="Q22YA3"/>
<dbReference type="eggNOG" id="ENOG502T00M">
    <property type="taxonomic scope" value="Eukaryota"/>
</dbReference>
<dbReference type="Pfam" id="PF02221">
    <property type="entry name" value="E1_DerP2_DerF2"/>
    <property type="match status" value="1"/>
</dbReference>
<evidence type="ECO:0000313" key="2">
    <source>
        <dbReference type="EMBL" id="EAR90121.1"/>
    </source>
</evidence>
<dbReference type="InterPro" id="IPR003172">
    <property type="entry name" value="ML_dom"/>
</dbReference>
<dbReference type="OrthoDB" id="6409159at2759"/>
<organism evidence="2 3">
    <name type="scientific">Tetrahymena thermophila (strain SB210)</name>
    <dbReference type="NCBI Taxonomy" id="312017"/>
    <lineage>
        <taxon>Eukaryota</taxon>
        <taxon>Sar</taxon>
        <taxon>Alveolata</taxon>
        <taxon>Ciliophora</taxon>
        <taxon>Intramacronucleata</taxon>
        <taxon>Oligohymenophorea</taxon>
        <taxon>Hymenostomatida</taxon>
        <taxon>Tetrahymenina</taxon>
        <taxon>Tetrahymenidae</taxon>
        <taxon>Tetrahymena</taxon>
    </lineage>
</organism>
<evidence type="ECO:0000313" key="3">
    <source>
        <dbReference type="Proteomes" id="UP000009168"/>
    </source>
</evidence>